<dbReference type="EMBL" id="CP078075">
    <property type="protein sequence ID" value="WDM45020.1"/>
    <property type="molecule type" value="Genomic_DNA"/>
</dbReference>
<dbReference type="Pfam" id="PF01402">
    <property type="entry name" value="RHH_1"/>
    <property type="match status" value="1"/>
</dbReference>
<sequence length="87" mass="9590">MARKMQGREVSEEQVDAWVAEAEAGYDPEELLRRAGGRPARADQASHVVPVRLTEAELAAVMERAEREHLNRSDAIRAALAAWSHAA</sequence>
<reference evidence="2 3" key="1">
    <citation type="submission" date="2021-06" db="EMBL/GenBank/DDBJ databases">
        <title>Genome-based taxonomic framework of Microbacterium strains isolated from marine environment, the description of four new species and reclassification of four preexisting species.</title>
        <authorList>
            <person name="Lee S.D."/>
            <person name="Kim S.-M."/>
            <person name="Byeon Y.-S."/>
            <person name="Yang H.L."/>
            <person name="Kim I.S."/>
        </authorList>
    </citation>
    <scope>NUCLEOTIDE SEQUENCE [LARGE SCALE GENOMIC DNA]</scope>
    <source>
        <strain evidence="2 3">KACC 14465</strain>
    </source>
</reference>
<dbReference type="InterPro" id="IPR002145">
    <property type="entry name" value="CopG"/>
</dbReference>
<proteinExistence type="predicted"/>
<accession>A0ABY7XVR8</accession>
<gene>
    <name evidence="2" type="ORF">KV395_17975</name>
</gene>
<organism evidence="2 3">
    <name type="scientific">Microbacterium luteolum</name>
    <name type="common">Aureobacterium luteolum</name>
    <dbReference type="NCBI Taxonomy" id="69367"/>
    <lineage>
        <taxon>Bacteria</taxon>
        <taxon>Bacillati</taxon>
        <taxon>Actinomycetota</taxon>
        <taxon>Actinomycetes</taxon>
        <taxon>Micrococcales</taxon>
        <taxon>Microbacteriaceae</taxon>
        <taxon>Microbacterium</taxon>
    </lineage>
</organism>
<evidence type="ECO:0000313" key="2">
    <source>
        <dbReference type="EMBL" id="WDM45020.1"/>
    </source>
</evidence>
<name>A0ABY7XVR8_MICLT</name>
<dbReference type="RefSeq" id="WP_282215183.1">
    <property type="nucleotide sequence ID" value="NZ_BAAAUN010000001.1"/>
</dbReference>
<feature type="domain" description="Ribbon-helix-helix protein CopG" evidence="1">
    <location>
        <begin position="49"/>
        <end position="83"/>
    </location>
</feature>
<evidence type="ECO:0000259" key="1">
    <source>
        <dbReference type="Pfam" id="PF01402"/>
    </source>
</evidence>
<evidence type="ECO:0000313" key="3">
    <source>
        <dbReference type="Proteomes" id="UP001215097"/>
    </source>
</evidence>
<protein>
    <submittedName>
        <fullName evidence="2">Ribbon-helix-helix protein, CopG family</fullName>
    </submittedName>
</protein>
<keyword evidence="3" id="KW-1185">Reference proteome</keyword>
<dbReference type="Proteomes" id="UP001215097">
    <property type="component" value="Chromosome"/>
</dbReference>